<keyword evidence="2" id="KW-1133">Transmembrane helix</keyword>
<feature type="region of interest" description="Disordered" evidence="1">
    <location>
        <begin position="1"/>
        <end position="35"/>
    </location>
</feature>
<feature type="transmembrane region" description="Helical" evidence="2">
    <location>
        <begin position="51"/>
        <end position="69"/>
    </location>
</feature>
<dbReference type="EMBL" id="CP031761">
    <property type="protein sequence ID" value="AXR03560.1"/>
    <property type="molecule type" value="Genomic_DNA"/>
</dbReference>
<dbReference type="KEGG" id="ppis:B1L02_16765"/>
<name>A0AAD0W4K6_PSEO7</name>
<organism evidence="3 4">
    <name type="scientific">Pseudoalteromonas piscicida</name>
    <dbReference type="NCBI Taxonomy" id="43662"/>
    <lineage>
        <taxon>Bacteria</taxon>
        <taxon>Pseudomonadati</taxon>
        <taxon>Pseudomonadota</taxon>
        <taxon>Gammaproteobacteria</taxon>
        <taxon>Alteromonadales</taxon>
        <taxon>Pseudoalteromonadaceae</taxon>
        <taxon>Pseudoalteromonas</taxon>
    </lineage>
</organism>
<feature type="compositionally biased region" description="Low complexity" evidence="1">
    <location>
        <begin position="18"/>
        <end position="29"/>
    </location>
</feature>
<protein>
    <submittedName>
        <fullName evidence="3">Uncharacterized protein</fullName>
    </submittedName>
</protein>
<dbReference type="Proteomes" id="UP000258102">
    <property type="component" value="Chromosome 1"/>
</dbReference>
<dbReference type="AlphaFoldDB" id="A0AAD0W4K6"/>
<accession>A0AAD0W4K6</accession>
<proteinExistence type="predicted"/>
<evidence type="ECO:0000313" key="3">
    <source>
        <dbReference type="EMBL" id="AXR03560.1"/>
    </source>
</evidence>
<keyword evidence="2" id="KW-0472">Membrane</keyword>
<sequence>MVGAMLGATGAVPNLTNGAGSPISSSASSRTGDQTQSIGFTGGNINFGGSGNNQLLIIGVVAVAAWYVLKK</sequence>
<gene>
    <name evidence="3" type="ORF">D0511_16835</name>
</gene>
<evidence type="ECO:0000256" key="1">
    <source>
        <dbReference type="SAM" id="MobiDB-lite"/>
    </source>
</evidence>
<reference evidence="3 4" key="1">
    <citation type="submission" date="2018-08" db="EMBL/GenBank/DDBJ databases">
        <title>Whole Genome Sequences of Two Pseudoalteromonas piscicida Strains, DE1-A and DE2-A, which Exhibit Strong Antibacterial Activity against Vibrio vulnificus.</title>
        <authorList>
            <person name="Richards G.P."/>
            <person name="Needleman D.S."/>
            <person name="Watson M.A."/>
            <person name="Polson S.W."/>
        </authorList>
    </citation>
    <scope>NUCLEOTIDE SEQUENCE [LARGE SCALE GENOMIC DNA]</scope>
    <source>
        <strain evidence="3 4">DE2-A</strain>
    </source>
</reference>
<evidence type="ECO:0000256" key="2">
    <source>
        <dbReference type="SAM" id="Phobius"/>
    </source>
</evidence>
<keyword evidence="2" id="KW-0812">Transmembrane</keyword>
<evidence type="ECO:0000313" key="4">
    <source>
        <dbReference type="Proteomes" id="UP000258102"/>
    </source>
</evidence>
<dbReference type="RefSeq" id="WP_088531936.1">
    <property type="nucleotide sequence ID" value="NZ_CP021646.1"/>
</dbReference>